<dbReference type="EMBL" id="QJTE01000002">
    <property type="protein sequence ID" value="PYE84540.1"/>
    <property type="molecule type" value="Genomic_DNA"/>
</dbReference>
<dbReference type="OrthoDB" id="7738422at2"/>
<proteinExistence type="predicted"/>
<protein>
    <submittedName>
        <fullName evidence="2">Uncharacterized protein</fullName>
    </submittedName>
</protein>
<sequence length="274" mass="29151">MAKAASAAIMRGAGVALLIALPGLALGQAGDMLLLGALSAGVLVTVEYRAAAPSLLEFRDAPPFNRLRFICTLLFVAFSLLLLLPSTSASTLGQAAHMLTHRLTEVLDRPGTPVAAVIAASPLALPNEVAEALCCVSATAYSLSLAMVAVFWISLRLGRWPLEGGIFNVWVNLPGFDPSLGDDAASRLRRQAFVYLSLGVVLPFLLPMMAGPAVRWLGPVFDMSDPQTLIWTLAIWAFVPGSLLMRGIARYRVADLIQAQRDRIMAEAGRIATA</sequence>
<organism evidence="2 3">
    <name type="scientific">Pseudoroseicyclus aestuarii</name>
    <dbReference type="NCBI Taxonomy" id="1795041"/>
    <lineage>
        <taxon>Bacteria</taxon>
        <taxon>Pseudomonadati</taxon>
        <taxon>Pseudomonadota</taxon>
        <taxon>Alphaproteobacteria</taxon>
        <taxon>Rhodobacterales</taxon>
        <taxon>Paracoccaceae</taxon>
        <taxon>Pseudoroseicyclus</taxon>
    </lineage>
</organism>
<evidence type="ECO:0000313" key="3">
    <source>
        <dbReference type="Proteomes" id="UP000248311"/>
    </source>
</evidence>
<feature type="transmembrane region" description="Helical" evidence="1">
    <location>
        <begin position="129"/>
        <end position="153"/>
    </location>
</feature>
<comment type="caution">
    <text evidence="2">The sequence shown here is derived from an EMBL/GenBank/DDBJ whole genome shotgun (WGS) entry which is preliminary data.</text>
</comment>
<gene>
    <name evidence="2" type="ORF">DFP88_102341</name>
</gene>
<keyword evidence="1" id="KW-1133">Transmembrane helix</keyword>
<feature type="transmembrane region" description="Helical" evidence="1">
    <location>
        <begin position="67"/>
        <end position="84"/>
    </location>
</feature>
<feature type="transmembrane region" description="Helical" evidence="1">
    <location>
        <begin position="37"/>
        <end position="55"/>
    </location>
</feature>
<keyword evidence="1" id="KW-0812">Transmembrane</keyword>
<name>A0A318SRU5_9RHOB</name>
<dbReference type="AlphaFoldDB" id="A0A318SRU5"/>
<evidence type="ECO:0000256" key="1">
    <source>
        <dbReference type="SAM" id="Phobius"/>
    </source>
</evidence>
<dbReference type="RefSeq" id="WP_146227432.1">
    <property type="nucleotide sequence ID" value="NZ_QJTE01000002.1"/>
</dbReference>
<feature type="transmembrane region" description="Helical" evidence="1">
    <location>
        <begin position="192"/>
        <end position="210"/>
    </location>
</feature>
<evidence type="ECO:0000313" key="2">
    <source>
        <dbReference type="EMBL" id="PYE84540.1"/>
    </source>
</evidence>
<feature type="transmembrane region" description="Helical" evidence="1">
    <location>
        <begin position="230"/>
        <end position="249"/>
    </location>
</feature>
<keyword evidence="1" id="KW-0472">Membrane</keyword>
<reference evidence="2 3" key="1">
    <citation type="submission" date="2018-06" db="EMBL/GenBank/DDBJ databases">
        <title>Genomic Encyclopedia of Type Strains, Phase III (KMG-III): the genomes of soil and plant-associated and newly described type strains.</title>
        <authorList>
            <person name="Whitman W."/>
        </authorList>
    </citation>
    <scope>NUCLEOTIDE SEQUENCE [LARGE SCALE GENOMIC DNA]</scope>
    <source>
        <strain evidence="2 3">CECT 9025</strain>
    </source>
</reference>
<accession>A0A318SRU5</accession>
<keyword evidence="3" id="KW-1185">Reference proteome</keyword>
<dbReference type="Proteomes" id="UP000248311">
    <property type="component" value="Unassembled WGS sequence"/>
</dbReference>